<keyword evidence="5 11" id="KW-0808">Transferase</keyword>
<dbReference type="Gene3D" id="3.90.550.10">
    <property type="entry name" value="Spore Coat Polysaccharide Biosynthesis Protein SpsA, Chain A"/>
    <property type="match status" value="1"/>
</dbReference>
<evidence type="ECO:0000256" key="7">
    <source>
        <dbReference type="ARBA" id="ARBA00022989"/>
    </source>
</evidence>
<dbReference type="PANTHER" id="PTHR12726:SF0">
    <property type="entry name" value="CERAMIDE GLUCOSYLTRANSFERASE"/>
    <property type="match status" value="1"/>
</dbReference>
<dbReference type="SUPFAM" id="SSF53448">
    <property type="entry name" value="Nucleotide-diphospho-sugar transferases"/>
    <property type="match status" value="1"/>
</dbReference>
<keyword evidence="12" id="KW-1185">Reference proteome</keyword>
<comment type="pathway">
    <text evidence="3">Sphingolipid metabolism.</text>
</comment>
<dbReference type="GO" id="GO:0008120">
    <property type="term" value="F:ceramide glucosyltransferase activity"/>
    <property type="evidence" value="ECO:0007669"/>
    <property type="project" value="TreeGrafter"/>
</dbReference>
<evidence type="ECO:0000256" key="9">
    <source>
        <dbReference type="SAM" id="MobiDB-lite"/>
    </source>
</evidence>
<evidence type="ECO:0000256" key="6">
    <source>
        <dbReference type="ARBA" id="ARBA00022692"/>
    </source>
</evidence>
<feature type="region of interest" description="Disordered" evidence="9">
    <location>
        <begin position="355"/>
        <end position="385"/>
    </location>
</feature>
<evidence type="ECO:0000313" key="11">
    <source>
        <dbReference type="EMBL" id="ACB94100.1"/>
    </source>
</evidence>
<name>B2IE76_BEII9</name>
<evidence type="ECO:0000313" key="12">
    <source>
        <dbReference type="Proteomes" id="UP000001695"/>
    </source>
</evidence>
<sequence>MVIVPVKGAEPTTRSFFAKLRGQSYEDFHILAAIESAEDPAFELIASLPRSDPQDNTIALPQVTAVIAGKSEYGGQKVANLLAALDHIDPCDDIVVFTDADTWPDPHWLERLVAALVNTNYEAVTGYRWMVPTNSNLATQLVAAANTSIVTLPRLPEIANMCWGGTMALRRETLEKLDLRRYWTGAVSDDLQMTRACADHGIKIFSPRESLLLSPISFTWQSALAFGTRQYRIIFTHAPLLWTFAAFCLLVPILAAVLACLLAVRGDIGAIAMLAIAMLAGEIRFWCRRRIATALWQADDSHDYPLTSRADRLLRPLWWMFHALCILAAPWSRRIKWAGIDYLIKGPQDVSILHRDYPNPSGQPKRSPCEPAGHRALPSLRDSNP</sequence>
<feature type="transmembrane region" description="Helical" evidence="10">
    <location>
        <begin position="270"/>
        <end position="287"/>
    </location>
</feature>
<protein>
    <submittedName>
        <fullName evidence="11">Glycosyl transferase family 2</fullName>
    </submittedName>
</protein>
<dbReference type="EMBL" id="CP001016">
    <property type="protein sequence ID" value="ACB94100.1"/>
    <property type="molecule type" value="Genomic_DNA"/>
</dbReference>
<dbReference type="STRING" id="395963.Bind_0447"/>
<organism evidence="11 12">
    <name type="scientific">Beijerinckia indica subsp. indica (strain ATCC 9039 / DSM 1715 / NCIMB 8712)</name>
    <dbReference type="NCBI Taxonomy" id="395963"/>
    <lineage>
        <taxon>Bacteria</taxon>
        <taxon>Pseudomonadati</taxon>
        <taxon>Pseudomonadota</taxon>
        <taxon>Alphaproteobacteria</taxon>
        <taxon>Hyphomicrobiales</taxon>
        <taxon>Beijerinckiaceae</taxon>
        <taxon>Beijerinckia</taxon>
    </lineage>
</organism>
<evidence type="ECO:0000256" key="1">
    <source>
        <dbReference type="ARBA" id="ARBA00004141"/>
    </source>
</evidence>
<dbReference type="AlphaFoldDB" id="B2IE76"/>
<comment type="subcellular location">
    <subcellularLocation>
        <location evidence="1">Membrane</location>
        <topology evidence="1">Multi-pass membrane protein</topology>
    </subcellularLocation>
</comment>
<dbReference type="CAZy" id="GT21">
    <property type="family name" value="Glycosyltransferase Family 21"/>
</dbReference>
<gene>
    <name evidence="11" type="ordered locus">Bind_0447</name>
</gene>
<dbReference type="GO" id="GO:0006679">
    <property type="term" value="P:glucosylceramide biosynthetic process"/>
    <property type="evidence" value="ECO:0007669"/>
    <property type="project" value="TreeGrafter"/>
</dbReference>
<evidence type="ECO:0000256" key="3">
    <source>
        <dbReference type="ARBA" id="ARBA00004991"/>
    </source>
</evidence>
<keyword evidence="7 10" id="KW-1133">Transmembrane helix</keyword>
<dbReference type="Pfam" id="PF13506">
    <property type="entry name" value="Glyco_transf_21"/>
    <property type="match status" value="1"/>
</dbReference>
<evidence type="ECO:0000256" key="2">
    <source>
        <dbReference type="ARBA" id="ARBA00004760"/>
    </source>
</evidence>
<dbReference type="HOGENOM" id="CLU_052643_0_0_5"/>
<dbReference type="GO" id="GO:0016020">
    <property type="term" value="C:membrane"/>
    <property type="evidence" value="ECO:0007669"/>
    <property type="project" value="UniProtKB-SubCell"/>
</dbReference>
<evidence type="ECO:0000256" key="5">
    <source>
        <dbReference type="ARBA" id="ARBA00022679"/>
    </source>
</evidence>
<keyword evidence="4" id="KW-0328">Glycosyltransferase</keyword>
<dbReference type="PANTHER" id="PTHR12726">
    <property type="entry name" value="CERAMIDE GLUCOSYLTRANSFERASE"/>
    <property type="match status" value="1"/>
</dbReference>
<comment type="pathway">
    <text evidence="2">Lipid metabolism; sphingolipid metabolism.</text>
</comment>
<feature type="transmembrane region" description="Helical" evidence="10">
    <location>
        <begin position="240"/>
        <end position="264"/>
    </location>
</feature>
<evidence type="ECO:0000256" key="8">
    <source>
        <dbReference type="ARBA" id="ARBA00023136"/>
    </source>
</evidence>
<dbReference type="KEGG" id="bid:Bind_0447"/>
<dbReference type="Proteomes" id="UP000001695">
    <property type="component" value="Chromosome"/>
</dbReference>
<dbReference type="RefSeq" id="WP_012383458.1">
    <property type="nucleotide sequence ID" value="NC_010581.1"/>
</dbReference>
<dbReference type="eggNOG" id="COG1215">
    <property type="taxonomic scope" value="Bacteria"/>
</dbReference>
<keyword evidence="6 10" id="KW-0812">Transmembrane</keyword>
<dbReference type="InterPro" id="IPR029044">
    <property type="entry name" value="Nucleotide-diphossugar_trans"/>
</dbReference>
<evidence type="ECO:0000256" key="4">
    <source>
        <dbReference type="ARBA" id="ARBA00022676"/>
    </source>
</evidence>
<evidence type="ECO:0000256" key="10">
    <source>
        <dbReference type="SAM" id="Phobius"/>
    </source>
</evidence>
<accession>B2IE76</accession>
<reference evidence="11 12" key="2">
    <citation type="journal article" date="2010" name="J. Bacteriol.">
        <title>Complete genome sequence of Beijerinckia indica subsp. indica.</title>
        <authorList>
            <person name="Tamas I."/>
            <person name="Dedysh S.N."/>
            <person name="Liesack W."/>
            <person name="Stott M.B."/>
            <person name="Alam M."/>
            <person name="Murrell J.C."/>
            <person name="Dunfield P.F."/>
        </authorList>
    </citation>
    <scope>NUCLEOTIDE SEQUENCE [LARGE SCALE GENOMIC DNA]</scope>
    <source>
        <strain evidence="12">ATCC 9039 / DSM 1715 / NCIMB 8712</strain>
    </source>
</reference>
<keyword evidence="8 10" id="KW-0472">Membrane</keyword>
<proteinExistence type="predicted"/>
<dbReference type="InterPro" id="IPR025993">
    <property type="entry name" value="Ceramide_glucosylTrfase"/>
</dbReference>
<reference evidence="12" key="1">
    <citation type="submission" date="2008-03" db="EMBL/GenBank/DDBJ databases">
        <title>Complete sequence of chromosome of Beijerinckia indica subsp. indica ATCC 9039.</title>
        <authorList>
            <consortium name="US DOE Joint Genome Institute"/>
            <person name="Copeland A."/>
            <person name="Lucas S."/>
            <person name="Lapidus A."/>
            <person name="Glavina del Rio T."/>
            <person name="Dalin E."/>
            <person name="Tice H."/>
            <person name="Bruce D."/>
            <person name="Goodwin L."/>
            <person name="Pitluck S."/>
            <person name="LaButti K."/>
            <person name="Schmutz J."/>
            <person name="Larimer F."/>
            <person name="Land M."/>
            <person name="Hauser L."/>
            <person name="Kyrpides N."/>
            <person name="Mikhailova N."/>
            <person name="Dunfield P.F."/>
            <person name="Dedysh S.N."/>
            <person name="Liesack W."/>
            <person name="Saw J.H."/>
            <person name="Alam M."/>
            <person name="Chen Y."/>
            <person name="Murrell J.C."/>
            <person name="Richardson P."/>
        </authorList>
    </citation>
    <scope>NUCLEOTIDE SEQUENCE [LARGE SCALE GENOMIC DNA]</scope>
    <source>
        <strain evidence="12">ATCC 9039 / DSM 1715 / NCIMB 8712</strain>
    </source>
</reference>